<dbReference type="InterPro" id="IPR000326">
    <property type="entry name" value="PAP2/HPO"/>
</dbReference>
<proteinExistence type="predicted"/>
<dbReference type="EMBL" id="JAOVZB010000002">
    <property type="protein sequence ID" value="MCV2402272.1"/>
    <property type="molecule type" value="Genomic_DNA"/>
</dbReference>
<name>A0ABT2YQW6_9GAMM</name>
<dbReference type="Pfam" id="PF01569">
    <property type="entry name" value="PAP2"/>
    <property type="match status" value="1"/>
</dbReference>
<dbReference type="SMART" id="SM00014">
    <property type="entry name" value="acidPPc"/>
    <property type="match status" value="1"/>
</dbReference>
<protein>
    <submittedName>
        <fullName evidence="2">Phosphatase PAP2 family protein</fullName>
    </submittedName>
</protein>
<dbReference type="Proteomes" id="UP001209713">
    <property type="component" value="Unassembled WGS sequence"/>
</dbReference>
<gene>
    <name evidence="2" type="ORF">OFY17_05155</name>
</gene>
<evidence type="ECO:0000259" key="1">
    <source>
        <dbReference type="SMART" id="SM00014"/>
    </source>
</evidence>
<reference evidence="2 3" key="1">
    <citation type="submission" date="2022-10" db="EMBL/GenBank/DDBJ databases">
        <title>Marinomonas transparenta sp. nov. and Marinomonas sargassi sp. nov., isolated from marine alga (Sargassum natans (L.) Gaillon).</title>
        <authorList>
            <person name="Wang Y."/>
        </authorList>
    </citation>
    <scope>NUCLEOTIDE SEQUENCE [LARGE SCALE GENOMIC DNA]</scope>
    <source>
        <strain evidence="2 3">C2222</strain>
    </source>
</reference>
<dbReference type="CDD" id="cd03394">
    <property type="entry name" value="PAP2_like_5"/>
    <property type="match status" value="1"/>
</dbReference>
<keyword evidence="3" id="KW-1185">Reference proteome</keyword>
<feature type="domain" description="Phosphatidic acid phosphatase type 2/haloperoxidase" evidence="1">
    <location>
        <begin position="44"/>
        <end position="144"/>
    </location>
</feature>
<dbReference type="SUPFAM" id="SSF48317">
    <property type="entry name" value="Acid phosphatase/Vanadium-dependent haloperoxidase"/>
    <property type="match status" value="1"/>
</dbReference>
<sequence length="172" mass="18586">MTTFCISYLSVVHANDSVVRAGDNLQIGIPIVAGVISLLKEDNEGTAEWAEGVLWTGVATHTLKFAVDAERPNGNDNNSFPSGHTSAAFQGAAFLQMRYGWEYGLPAYAAASYVGYSRVHGEYHYWRDVAAGAALAVGIQYAITGMGMSARNFFITPVVTDDQFSLHASLHY</sequence>
<dbReference type="InterPro" id="IPR036938">
    <property type="entry name" value="PAP2/HPO_sf"/>
</dbReference>
<dbReference type="RefSeq" id="WP_263529652.1">
    <property type="nucleotide sequence ID" value="NZ_JAOVZB010000002.1"/>
</dbReference>
<evidence type="ECO:0000313" key="2">
    <source>
        <dbReference type="EMBL" id="MCV2402272.1"/>
    </source>
</evidence>
<comment type="caution">
    <text evidence="2">The sequence shown here is derived from an EMBL/GenBank/DDBJ whole genome shotgun (WGS) entry which is preliminary data.</text>
</comment>
<accession>A0ABT2YQW6</accession>
<dbReference type="Gene3D" id="1.20.144.10">
    <property type="entry name" value="Phosphatidic acid phosphatase type 2/haloperoxidase"/>
    <property type="match status" value="1"/>
</dbReference>
<organism evidence="2 3">
    <name type="scientific">Marinomonas sargassi</name>
    <dbReference type="NCBI Taxonomy" id="2984494"/>
    <lineage>
        <taxon>Bacteria</taxon>
        <taxon>Pseudomonadati</taxon>
        <taxon>Pseudomonadota</taxon>
        <taxon>Gammaproteobacteria</taxon>
        <taxon>Oceanospirillales</taxon>
        <taxon>Oceanospirillaceae</taxon>
        <taxon>Marinomonas</taxon>
    </lineage>
</organism>
<evidence type="ECO:0000313" key="3">
    <source>
        <dbReference type="Proteomes" id="UP001209713"/>
    </source>
</evidence>